<feature type="domain" description="Methyltransferase" evidence="2">
    <location>
        <begin position="52"/>
        <end position="144"/>
    </location>
</feature>
<reference evidence="3 4" key="1">
    <citation type="submission" date="2020-04" db="EMBL/GenBank/DDBJ databases">
        <title>Usitatibacter rugosus gen. nov., sp. nov. and Usitatibacter palustris sp. nov., novel members of Usitatibacteraceae fam. nov. within the order Nitrosomonadales isolated from soil.</title>
        <authorList>
            <person name="Huber K.J."/>
            <person name="Neumann-Schaal M."/>
            <person name="Geppert A."/>
            <person name="Luckner M."/>
            <person name="Wanner G."/>
            <person name="Overmann J."/>
        </authorList>
    </citation>
    <scope>NUCLEOTIDE SEQUENCE [LARGE SCALE GENOMIC DNA]</scope>
    <source>
        <strain evidence="3 4">Swamp67</strain>
    </source>
</reference>
<proteinExistence type="predicted"/>
<dbReference type="RefSeq" id="WP_171160605.1">
    <property type="nucleotide sequence ID" value="NZ_CP053073.1"/>
</dbReference>
<dbReference type="InParanoid" id="A0A6M4H2W1"/>
<dbReference type="Pfam" id="PF13649">
    <property type="entry name" value="Methyltransf_25"/>
    <property type="match status" value="1"/>
</dbReference>
<evidence type="ECO:0000313" key="4">
    <source>
        <dbReference type="Proteomes" id="UP000503096"/>
    </source>
</evidence>
<dbReference type="SUPFAM" id="SSF53335">
    <property type="entry name" value="S-adenosyl-L-methionine-dependent methyltransferases"/>
    <property type="match status" value="1"/>
</dbReference>
<dbReference type="KEGG" id="upl:DSM104440_00656"/>
<evidence type="ECO:0000256" key="1">
    <source>
        <dbReference type="ARBA" id="ARBA00022679"/>
    </source>
</evidence>
<dbReference type="InterPro" id="IPR029063">
    <property type="entry name" value="SAM-dependent_MTases_sf"/>
</dbReference>
<evidence type="ECO:0000259" key="2">
    <source>
        <dbReference type="Pfam" id="PF13649"/>
    </source>
</evidence>
<accession>A0A6M4H2W1</accession>
<dbReference type="EMBL" id="CP053073">
    <property type="protein sequence ID" value="QJR13866.1"/>
    <property type="molecule type" value="Genomic_DNA"/>
</dbReference>
<dbReference type="AlphaFoldDB" id="A0A6M4H2W1"/>
<keyword evidence="4" id="KW-1185">Reference proteome</keyword>
<dbReference type="CDD" id="cd02440">
    <property type="entry name" value="AdoMet_MTases"/>
    <property type="match status" value="1"/>
</dbReference>
<protein>
    <recommendedName>
        <fullName evidence="2">Methyltransferase domain-containing protein</fullName>
    </recommendedName>
</protein>
<gene>
    <name evidence="3" type="ORF">DSM104440_00656</name>
</gene>
<keyword evidence="1" id="KW-0808">Transferase</keyword>
<dbReference type="Gene3D" id="3.40.50.150">
    <property type="entry name" value="Vaccinia Virus protein VP39"/>
    <property type="match status" value="1"/>
</dbReference>
<dbReference type="Proteomes" id="UP000503096">
    <property type="component" value="Chromosome"/>
</dbReference>
<organism evidence="3 4">
    <name type="scientific">Usitatibacter palustris</name>
    <dbReference type="NCBI Taxonomy" id="2732487"/>
    <lineage>
        <taxon>Bacteria</taxon>
        <taxon>Pseudomonadati</taxon>
        <taxon>Pseudomonadota</taxon>
        <taxon>Betaproteobacteria</taxon>
        <taxon>Nitrosomonadales</taxon>
        <taxon>Usitatibacteraceae</taxon>
        <taxon>Usitatibacter</taxon>
    </lineage>
</organism>
<sequence length="222" mass="24890">MPTTAASTTPHLERYYSKRAAEYEKIYAKPERQAELAWLKQRLPVIFRDRTVLEIACGTGYWTPTIASLARKVHACDINDSVLEIAREKPIPAGRANFFKANAVTLEGVPSGCDAAYAGFWWSHVKKADLAKFVANLAAKLEPGAVVAILDNQYAEGSSTPVSRRDAEGNTYQMRRLSTGEAFEVLKNFPTAQELAETVRPFAREAHLETLKYYWLMLFTLK</sequence>
<name>A0A6M4H2W1_9PROT</name>
<evidence type="ECO:0000313" key="3">
    <source>
        <dbReference type="EMBL" id="QJR13866.1"/>
    </source>
</evidence>
<dbReference type="InterPro" id="IPR041698">
    <property type="entry name" value="Methyltransf_25"/>
</dbReference>
<dbReference type="GO" id="GO:0016740">
    <property type="term" value="F:transferase activity"/>
    <property type="evidence" value="ECO:0007669"/>
    <property type="project" value="UniProtKB-KW"/>
</dbReference>
<dbReference type="PANTHER" id="PTHR43861">
    <property type="entry name" value="TRANS-ACONITATE 2-METHYLTRANSFERASE-RELATED"/>
    <property type="match status" value="1"/>
</dbReference>